<reference evidence="2 3" key="1">
    <citation type="submission" date="2019-10" db="EMBL/GenBank/DDBJ databases">
        <authorList>
            <person name="Palmer J.M."/>
        </authorList>
    </citation>
    <scope>NUCLEOTIDE SEQUENCE [LARGE SCALE GENOMIC DNA]</scope>
    <source>
        <strain evidence="2 3">TWF730</strain>
    </source>
</reference>
<feature type="compositionally biased region" description="Basic and acidic residues" evidence="1">
    <location>
        <begin position="357"/>
        <end position="367"/>
    </location>
</feature>
<feature type="region of interest" description="Disordered" evidence="1">
    <location>
        <begin position="165"/>
        <end position="189"/>
    </location>
</feature>
<comment type="caution">
    <text evidence="2">The sequence shown here is derived from an EMBL/GenBank/DDBJ whole genome shotgun (WGS) entry which is preliminary data.</text>
</comment>
<feature type="compositionally biased region" description="Polar residues" evidence="1">
    <location>
        <begin position="169"/>
        <end position="189"/>
    </location>
</feature>
<dbReference type="Proteomes" id="UP001373714">
    <property type="component" value="Unassembled WGS sequence"/>
</dbReference>
<sequence>MTPASSHRMSTFRISIAASRPVPTHHLRPNLRRSLVFFVHHRSGSQQCHIPPSSPNRSWAQSLAQLVHSTRNSNANHIPKAKCHPLEKSKAIQYHWAQSHAALIKDWLNVPSANRHHSPDRIRHDSWRYNARDATQRIELIRKSVFRSLGIMSKPYVRRDVRLGRPTTVKGSQTSASTKPKTNTATASFSKSLPFRKRFESEVSDSSKLGSPSLLDKTLAPAGNLEPPLNPRVNVSTESEELPTQIDAKVPGVDGIQVPIATYNTGPIDSQNDSVIIGAPNAITNEGPKWQTVEGHKFSQIETTNVEAVAEPNDMGKASKLSPADLIASLRYYDRRRGALPDEEPLSAEDIAALESSRTKSNMDKKPISQSGNSTDSSTRKSSFKRVGLAVSSVVVGAYVFGVGTKLFSVKPESTAATELLSAVQRSKASKGLID</sequence>
<feature type="region of interest" description="Disordered" evidence="1">
    <location>
        <begin position="202"/>
        <end position="231"/>
    </location>
</feature>
<feature type="compositionally biased region" description="Polar residues" evidence="1">
    <location>
        <begin position="368"/>
        <end position="381"/>
    </location>
</feature>
<name>A0AAV9UKU6_9PEZI</name>
<dbReference type="EMBL" id="JAVHNS010000010">
    <property type="protein sequence ID" value="KAK6341789.1"/>
    <property type="molecule type" value="Genomic_DNA"/>
</dbReference>
<organism evidence="2 3">
    <name type="scientific">Orbilia blumenaviensis</name>
    <dbReference type="NCBI Taxonomy" id="1796055"/>
    <lineage>
        <taxon>Eukaryota</taxon>
        <taxon>Fungi</taxon>
        <taxon>Dikarya</taxon>
        <taxon>Ascomycota</taxon>
        <taxon>Pezizomycotina</taxon>
        <taxon>Orbiliomycetes</taxon>
        <taxon>Orbiliales</taxon>
        <taxon>Orbiliaceae</taxon>
        <taxon>Orbilia</taxon>
    </lineage>
</organism>
<protein>
    <submittedName>
        <fullName evidence="2">Uncharacterized protein</fullName>
    </submittedName>
</protein>
<evidence type="ECO:0000256" key="1">
    <source>
        <dbReference type="SAM" id="MobiDB-lite"/>
    </source>
</evidence>
<accession>A0AAV9UKU6</accession>
<proteinExistence type="predicted"/>
<dbReference type="AlphaFoldDB" id="A0AAV9UKU6"/>
<evidence type="ECO:0000313" key="3">
    <source>
        <dbReference type="Proteomes" id="UP001373714"/>
    </source>
</evidence>
<gene>
    <name evidence="2" type="ORF">TWF730_001281</name>
</gene>
<feature type="region of interest" description="Disordered" evidence="1">
    <location>
        <begin position="354"/>
        <end position="382"/>
    </location>
</feature>
<evidence type="ECO:0000313" key="2">
    <source>
        <dbReference type="EMBL" id="KAK6341789.1"/>
    </source>
</evidence>
<keyword evidence="3" id="KW-1185">Reference proteome</keyword>